<dbReference type="EMBL" id="CP025583">
    <property type="protein sequence ID" value="AUM75039.1"/>
    <property type="molecule type" value="Genomic_DNA"/>
</dbReference>
<evidence type="ECO:0000313" key="2">
    <source>
        <dbReference type="EMBL" id="AUM75039.1"/>
    </source>
</evidence>
<evidence type="ECO:0000313" key="3">
    <source>
        <dbReference type="Proteomes" id="UP000234882"/>
    </source>
</evidence>
<feature type="transmembrane region" description="Helical" evidence="1">
    <location>
        <begin position="98"/>
        <end position="121"/>
    </location>
</feature>
<reference evidence="3" key="1">
    <citation type="submission" date="2017-12" db="EMBL/GenBank/DDBJ databases">
        <title>Genomic analysis of Paracoccus sp. CBA4604.</title>
        <authorList>
            <person name="Roh S.W."/>
            <person name="Kim J.Y."/>
            <person name="Kim J.S."/>
        </authorList>
    </citation>
    <scope>NUCLEOTIDE SEQUENCE [LARGE SCALE GENOMIC DNA]</scope>
    <source>
        <strain evidence="3">CBA4604</strain>
    </source>
</reference>
<dbReference type="PANTHER" id="PTHR40394:SF2">
    <property type="entry name" value="QUINOL:CYTOCHROME C OXIDOREDUCTASE MEMBRANE PROTEIN"/>
    <property type="match status" value="1"/>
</dbReference>
<keyword evidence="1" id="KW-0812">Transmembrane</keyword>
<dbReference type="RefSeq" id="WP_101500384.1">
    <property type="nucleotide sequence ID" value="NZ_CP025583.1"/>
</dbReference>
<name>A0A2K9MHB5_9RHOB</name>
<gene>
    <name evidence="2" type="ORF">CYR75_12765</name>
</gene>
<evidence type="ECO:0000256" key="1">
    <source>
        <dbReference type="SAM" id="Phobius"/>
    </source>
</evidence>
<proteinExistence type="predicted"/>
<organism evidence="2 3">
    <name type="scientific">Paracoccus jeotgali</name>
    <dbReference type="NCBI Taxonomy" id="2065379"/>
    <lineage>
        <taxon>Bacteria</taxon>
        <taxon>Pseudomonadati</taxon>
        <taxon>Pseudomonadota</taxon>
        <taxon>Alphaproteobacteria</taxon>
        <taxon>Rhodobacterales</taxon>
        <taxon>Paracoccaceae</taxon>
        <taxon>Paracoccus</taxon>
    </lineage>
</organism>
<accession>A0A2K9MHB5</accession>
<dbReference type="Pfam" id="PF11821">
    <property type="entry name" value="ActD"/>
    <property type="match status" value="1"/>
</dbReference>
<protein>
    <submittedName>
        <fullName evidence="2">DUF3341 domain-containing protein</fullName>
    </submittedName>
</protein>
<dbReference type="AlphaFoldDB" id="A0A2K9MHB5"/>
<dbReference type="PANTHER" id="PTHR40394">
    <property type="entry name" value="LIPOPROTEIN-RELATED"/>
    <property type="match status" value="1"/>
</dbReference>
<dbReference type="OrthoDB" id="9792475at2"/>
<keyword evidence="1" id="KW-1133">Transmembrane helix</keyword>
<sequence>MTAPRPYGIFAAFAGPDALLAAVRDLRAQGYSDLQAHTAYPVDELDSALGLRPSPIGWLILLGALLGAVAAYALPVYSTMVAYPINVGGRPLHAWPPFALLAFEGGVLGGTLAAFLGFLVLCRLPAYHHPAFDFTAVDFAAEDCFVVVIRGSDPQYDAQALTRALTEAKAQDIAEVGP</sequence>
<feature type="transmembrane region" description="Helical" evidence="1">
    <location>
        <begin position="56"/>
        <end position="78"/>
    </location>
</feature>
<dbReference type="KEGG" id="paru:CYR75_12765"/>
<keyword evidence="1" id="KW-0472">Membrane</keyword>
<keyword evidence="3" id="KW-1185">Reference proteome</keyword>
<dbReference type="InterPro" id="IPR021776">
    <property type="entry name" value="ActD"/>
</dbReference>
<dbReference type="Proteomes" id="UP000234882">
    <property type="component" value="Chromosome"/>
</dbReference>